<accession>A0ABV2GZE6</accession>
<name>A0ABV2GZE6_9HYPH</name>
<sequence length="120" mass="13826">MHLYRAIDSVSDTVEFWLSEYRDLPTAKRFFTKALARHGRTDRIVIDGSQTNGEAIVSCDATSRLQDCSRRRSKPIRIRQSQYLNNSIEQDHRRIKRRVRPMLSFKSTDAAGVSPCPASR</sequence>
<comment type="caution">
    <text evidence="2">The sequence shown here is derived from an EMBL/GenBank/DDBJ whole genome shotgun (WGS) entry which is preliminary data.</text>
</comment>
<evidence type="ECO:0000313" key="2">
    <source>
        <dbReference type="EMBL" id="MET3583663.1"/>
    </source>
</evidence>
<dbReference type="PANTHER" id="PTHR35528:SF3">
    <property type="entry name" value="BLL1675 PROTEIN"/>
    <property type="match status" value="1"/>
</dbReference>
<reference evidence="2 3" key="1">
    <citation type="submission" date="2024-06" db="EMBL/GenBank/DDBJ databases">
        <title>Genomic Encyclopedia of Type Strains, Phase IV (KMG-IV): sequencing the most valuable type-strain genomes for metagenomic binning, comparative biology and taxonomic classification.</title>
        <authorList>
            <person name="Goeker M."/>
        </authorList>
    </citation>
    <scope>NUCLEOTIDE SEQUENCE [LARGE SCALE GENOMIC DNA]</scope>
    <source>
        <strain evidence="2 3">DSM 100022</strain>
    </source>
</reference>
<proteinExistence type="predicted"/>
<evidence type="ECO:0000259" key="1">
    <source>
        <dbReference type="Pfam" id="PF13610"/>
    </source>
</evidence>
<gene>
    <name evidence="2" type="ORF">ABID19_006728</name>
</gene>
<keyword evidence="3" id="KW-1185">Reference proteome</keyword>
<dbReference type="Proteomes" id="UP001549204">
    <property type="component" value="Unassembled WGS sequence"/>
</dbReference>
<dbReference type="PANTHER" id="PTHR35528">
    <property type="entry name" value="BLL1675 PROTEIN"/>
    <property type="match status" value="1"/>
</dbReference>
<feature type="domain" description="DDE" evidence="1">
    <location>
        <begin position="2"/>
        <end position="111"/>
    </location>
</feature>
<dbReference type="InterPro" id="IPR052183">
    <property type="entry name" value="IS_Transposase"/>
</dbReference>
<protein>
    <submittedName>
        <fullName evidence="2">Transposase-like protein</fullName>
    </submittedName>
</protein>
<dbReference type="EMBL" id="JBEPMC010000020">
    <property type="protein sequence ID" value="MET3583663.1"/>
    <property type="molecule type" value="Genomic_DNA"/>
</dbReference>
<organism evidence="2 3">
    <name type="scientific">Mesorhizobium robiniae</name>
    <dbReference type="NCBI Taxonomy" id="559315"/>
    <lineage>
        <taxon>Bacteria</taxon>
        <taxon>Pseudomonadati</taxon>
        <taxon>Pseudomonadota</taxon>
        <taxon>Alphaproteobacteria</taxon>
        <taxon>Hyphomicrobiales</taxon>
        <taxon>Phyllobacteriaceae</taxon>
        <taxon>Mesorhizobium</taxon>
    </lineage>
</organism>
<dbReference type="Pfam" id="PF13610">
    <property type="entry name" value="DDE_Tnp_IS240"/>
    <property type="match status" value="1"/>
</dbReference>
<evidence type="ECO:0000313" key="3">
    <source>
        <dbReference type="Proteomes" id="UP001549204"/>
    </source>
</evidence>
<dbReference type="InterPro" id="IPR032874">
    <property type="entry name" value="DDE_dom"/>
</dbReference>